<accession>A0A218YZB8</accession>
<dbReference type="AlphaFoldDB" id="A0A218YZB8"/>
<reference evidence="2 3" key="1">
    <citation type="submission" date="2017-04" db="EMBL/GenBank/DDBJ databases">
        <title>Draft genome sequence of Marssonina coronaria NL1: causal agent of apple blotch.</title>
        <authorList>
            <person name="Cheng Q."/>
        </authorList>
    </citation>
    <scope>NUCLEOTIDE SEQUENCE [LARGE SCALE GENOMIC DNA]</scope>
    <source>
        <strain evidence="2 3">NL1</strain>
    </source>
</reference>
<dbReference type="InParanoid" id="A0A218YZB8"/>
<evidence type="ECO:0000313" key="2">
    <source>
        <dbReference type="EMBL" id="OWP00356.1"/>
    </source>
</evidence>
<protein>
    <submittedName>
        <fullName evidence="2">Uncharacterized protein</fullName>
    </submittedName>
</protein>
<name>A0A218YZB8_9HELO</name>
<feature type="compositionally biased region" description="Basic and acidic residues" evidence="1">
    <location>
        <begin position="91"/>
        <end position="103"/>
    </location>
</feature>
<gene>
    <name evidence="2" type="ORF">B2J93_3906</name>
</gene>
<keyword evidence="3" id="KW-1185">Reference proteome</keyword>
<dbReference type="Proteomes" id="UP000242519">
    <property type="component" value="Unassembled WGS sequence"/>
</dbReference>
<proteinExistence type="predicted"/>
<dbReference type="OrthoDB" id="3358373at2759"/>
<feature type="region of interest" description="Disordered" evidence="1">
    <location>
        <begin position="82"/>
        <end position="103"/>
    </location>
</feature>
<sequence>MFDIEKGSTTDIDFIITVAIDLPDAEITKEIIELSIKYGGDKEELYKISKLAKMPIYRKPSTQQCSQTVYRFGDYAKKFSLVPSSDTQEEQETKETVKPDSHSDHILSDWLKDFDTKHHAEYQFQV</sequence>
<evidence type="ECO:0000313" key="3">
    <source>
        <dbReference type="Proteomes" id="UP000242519"/>
    </source>
</evidence>
<dbReference type="EMBL" id="MZNU01000326">
    <property type="protein sequence ID" value="OWP00356.1"/>
    <property type="molecule type" value="Genomic_DNA"/>
</dbReference>
<organism evidence="2 3">
    <name type="scientific">Diplocarpon coronariae</name>
    <dbReference type="NCBI Taxonomy" id="2795749"/>
    <lineage>
        <taxon>Eukaryota</taxon>
        <taxon>Fungi</taxon>
        <taxon>Dikarya</taxon>
        <taxon>Ascomycota</taxon>
        <taxon>Pezizomycotina</taxon>
        <taxon>Leotiomycetes</taxon>
        <taxon>Helotiales</taxon>
        <taxon>Drepanopezizaceae</taxon>
        <taxon>Diplocarpon</taxon>
    </lineage>
</organism>
<evidence type="ECO:0000256" key="1">
    <source>
        <dbReference type="SAM" id="MobiDB-lite"/>
    </source>
</evidence>
<comment type="caution">
    <text evidence="2">The sequence shown here is derived from an EMBL/GenBank/DDBJ whole genome shotgun (WGS) entry which is preliminary data.</text>
</comment>
<dbReference type="STRING" id="503106.A0A218YZB8"/>